<evidence type="ECO:0000313" key="1">
    <source>
        <dbReference type="EMBL" id="GIY54422.1"/>
    </source>
</evidence>
<dbReference type="EMBL" id="BPLR01012514">
    <property type="protein sequence ID" value="GIY54422.1"/>
    <property type="molecule type" value="Genomic_DNA"/>
</dbReference>
<protein>
    <submittedName>
        <fullName evidence="1">PPDK_N domain-containing protein</fullName>
    </submittedName>
</protein>
<proteinExistence type="predicted"/>
<sequence length="132" mass="15624">MNMLAFFTSLRIKKKKSEESIENILSQLNVPLSFISKWYLRFTLPNCRRGVRAREFTKSITTKAFDYWRRGYRHLGKLMVSEGRIPDEGLVFFLTLDEIHDLLNTRSLVSYQEQIVVEGYIQLLTNINFQKL</sequence>
<dbReference type="AlphaFoldDB" id="A0AAV4U9L0"/>
<gene>
    <name evidence="1" type="primary">AVEN_148998_1</name>
    <name evidence="1" type="ORF">CEXT_666951</name>
</gene>
<keyword evidence="2" id="KW-1185">Reference proteome</keyword>
<dbReference type="InterPro" id="IPR051549">
    <property type="entry name" value="PEP_Utilizing_Enz"/>
</dbReference>
<name>A0AAV4U9L0_CAEEX</name>
<dbReference type="Proteomes" id="UP001054945">
    <property type="component" value="Unassembled WGS sequence"/>
</dbReference>
<accession>A0AAV4U9L0</accession>
<dbReference type="PANTHER" id="PTHR43615:SF1">
    <property type="entry name" value="PPDK_N DOMAIN-CONTAINING PROTEIN"/>
    <property type="match status" value="1"/>
</dbReference>
<reference evidence="1 2" key="1">
    <citation type="submission" date="2021-06" db="EMBL/GenBank/DDBJ databases">
        <title>Caerostris extrusa draft genome.</title>
        <authorList>
            <person name="Kono N."/>
            <person name="Arakawa K."/>
        </authorList>
    </citation>
    <scope>NUCLEOTIDE SEQUENCE [LARGE SCALE GENOMIC DNA]</scope>
</reference>
<dbReference type="PANTHER" id="PTHR43615">
    <property type="entry name" value="PHOSPHOENOLPYRUVATE SYNTHASE-RELATED"/>
    <property type="match status" value="1"/>
</dbReference>
<organism evidence="1 2">
    <name type="scientific">Caerostris extrusa</name>
    <name type="common">Bark spider</name>
    <name type="synonym">Caerostris bankana</name>
    <dbReference type="NCBI Taxonomy" id="172846"/>
    <lineage>
        <taxon>Eukaryota</taxon>
        <taxon>Metazoa</taxon>
        <taxon>Ecdysozoa</taxon>
        <taxon>Arthropoda</taxon>
        <taxon>Chelicerata</taxon>
        <taxon>Arachnida</taxon>
        <taxon>Araneae</taxon>
        <taxon>Araneomorphae</taxon>
        <taxon>Entelegynae</taxon>
        <taxon>Araneoidea</taxon>
        <taxon>Araneidae</taxon>
        <taxon>Caerostris</taxon>
    </lineage>
</organism>
<comment type="caution">
    <text evidence="1">The sequence shown here is derived from an EMBL/GenBank/DDBJ whole genome shotgun (WGS) entry which is preliminary data.</text>
</comment>
<evidence type="ECO:0000313" key="2">
    <source>
        <dbReference type="Proteomes" id="UP001054945"/>
    </source>
</evidence>